<proteinExistence type="predicted"/>
<dbReference type="EMBL" id="FJOG01000013">
    <property type="protein sequence ID" value="CZR59254.1"/>
    <property type="molecule type" value="Genomic_DNA"/>
</dbReference>
<feature type="region of interest" description="Disordered" evidence="1">
    <location>
        <begin position="22"/>
        <end position="91"/>
    </location>
</feature>
<keyword evidence="3" id="KW-1185">Reference proteome</keyword>
<evidence type="ECO:0000313" key="3">
    <source>
        <dbReference type="Proteomes" id="UP000184330"/>
    </source>
</evidence>
<gene>
    <name evidence="2" type="ORF">PAC_09146</name>
</gene>
<name>A0A1L7X2L4_9HELO</name>
<evidence type="ECO:0000256" key="1">
    <source>
        <dbReference type="SAM" id="MobiDB-lite"/>
    </source>
</evidence>
<accession>A0A1L7X2L4</accession>
<protein>
    <submittedName>
        <fullName evidence="2">Uncharacterized protein</fullName>
    </submittedName>
</protein>
<sequence>MNHDCIEVWGFKTSELLHHPNSCAQPNQLTQHKEDSKPSHFGFIESLSASQSRAEPVGHEREGDRTHREKGEPTTAVEQLVSSTDSGERAHVRSLEPPFPALAERGNLMLAMPLGTNNPARLSKGDKDNAQPNRSLIWYDLRSMQIKSMDFCAGDPAFGGLRGFTPASKLLIEIRRLRTS</sequence>
<dbReference type="Proteomes" id="UP000184330">
    <property type="component" value="Unassembled WGS sequence"/>
</dbReference>
<feature type="compositionally biased region" description="Polar residues" evidence="1">
    <location>
        <begin position="76"/>
        <end position="85"/>
    </location>
</feature>
<evidence type="ECO:0000313" key="2">
    <source>
        <dbReference type="EMBL" id="CZR59254.1"/>
    </source>
</evidence>
<reference evidence="2 3" key="1">
    <citation type="submission" date="2016-03" db="EMBL/GenBank/DDBJ databases">
        <authorList>
            <person name="Ploux O."/>
        </authorList>
    </citation>
    <scope>NUCLEOTIDE SEQUENCE [LARGE SCALE GENOMIC DNA]</scope>
    <source>
        <strain evidence="2 3">UAMH 11012</strain>
    </source>
</reference>
<feature type="compositionally biased region" description="Basic and acidic residues" evidence="1">
    <location>
        <begin position="56"/>
        <end position="72"/>
    </location>
</feature>
<dbReference type="AlphaFoldDB" id="A0A1L7X2L4"/>
<organism evidence="2 3">
    <name type="scientific">Phialocephala subalpina</name>
    <dbReference type="NCBI Taxonomy" id="576137"/>
    <lineage>
        <taxon>Eukaryota</taxon>
        <taxon>Fungi</taxon>
        <taxon>Dikarya</taxon>
        <taxon>Ascomycota</taxon>
        <taxon>Pezizomycotina</taxon>
        <taxon>Leotiomycetes</taxon>
        <taxon>Helotiales</taxon>
        <taxon>Mollisiaceae</taxon>
        <taxon>Phialocephala</taxon>
        <taxon>Phialocephala fortinii species complex</taxon>
    </lineage>
</organism>